<dbReference type="Proteomes" id="UP000316242">
    <property type="component" value="Unassembled WGS sequence"/>
</dbReference>
<proteinExistence type="predicted"/>
<keyword evidence="2" id="KW-1185">Reference proteome</keyword>
<comment type="caution">
    <text evidence="1">The sequence shown here is derived from an EMBL/GenBank/DDBJ whole genome shotgun (WGS) entry which is preliminary data.</text>
</comment>
<dbReference type="EMBL" id="BJNE01000004">
    <property type="protein sequence ID" value="GEC12152.1"/>
    <property type="molecule type" value="Genomic_DNA"/>
</dbReference>
<accession>A0ABQ0RK13</accession>
<reference evidence="1 2" key="1">
    <citation type="submission" date="2019-06" db="EMBL/GenBank/DDBJ databases">
        <title>Whole genome shotgun sequence of Glutamicibacter nicotianae NBRC 14234.</title>
        <authorList>
            <person name="Hosoyama A."/>
            <person name="Uohara A."/>
            <person name="Ohji S."/>
            <person name="Ichikawa N."/>
        </authorList>
    </citation>
    <scope>NUCLEOTIDE SEQUENCE [LARGE SCALE GENOMIC DNA]</scope>
    <source>
        <strain evidence="1 2">NBRC 14234</strain>
    </source>
</reference>
<name>A0ABQ0RK13_GLUNI</name>
<protein>
    <submittedName>
        <fullName evidence="1">Uncharacterized protein</fullName>
    </submittedName>
</protein>
<organism evidence="1 2">
    <name type="scientific">Glutamicibacter nicotianae</name>
    <name type="common">Arthrobacter nicotianae</name>
    <dbReference type="NCBI Taxonomy" id="37929"/>
    <lineage>
        <taxon>Bacteria</taxon>
        <taxon>Bacillati</taxon>
        <taxon>Actinomycetota</taxon>
        <taxon>Actinomycetes</taxon>
        <taxon>Micrococcales</taxon>
        <taxon>Micrococcaceae</taxon>
        <taxon>Glutamicibacter</taxon>
    </lineage>
</organism>
<evidence type="ECO:0000313" key="1">
    <source>
        <dbReference type="EMBL" id="GEC12152.1"/>
    </source>
</evidence>
<sequence>MQGHSSALECAAAILSVRVATFMHMSESLSKAEKIEDHTGSSMGEWAGTMDAAGLRDLKQSEQVQMLLPLMKDRDESQRLLWARRIASEYRQL</sequence>
<evidence type="ECO:0000313" key="2">
    <source>
        <dbReference type="Proteomes" id="UP000316242"/>
    </source>
</evidence>
<gene>
    <name evidence="1" type="ORF">ANI01nite_13550</name>
</gene>